<dbReference type="GO" id="GO:0004844">
    <property type="term" value="F:uracil DNA N-glycosylase activity"/>
    <property type="evidence" value="ECO:0007669"/>
    <property type="project" value="UniProtKB-UniRule"/>
</dbReference>
<protein>
    <recommendedName>
        <fullName evidence="5 9">Uracil-DNA glycosylase</fullName>
        <shortName evidence="9">UDG</shortName>
        <ecNumber evidence="4 9">3.2.2.27</ecNumber>
    </recommendedName>
</protein>
<dbReference type="SMART" id="SM00987">
    <property type="entry name" value="UreE_C"/>
    <property type="match status" value="1"/>
</dbReference>
<evidence type="ECO:0000313" key="14">
    <source>
        <dbReference type="Proteomes" id="UP000215413"/>
    </source>
</evidence>
<comment type="subcellular location">
    <subcellularLocation>
        <location evidence="9">Cytoplasm</location>
    </subcellularLocation>
</comment>
<evidence type="ECO:0000259" key="12">
    <source>
        <dbReference type="SMART" id="SM00986"/>
    </source>
</evidence>
<dbReference type="NCBIfam" id="NF003592">
    <property type="entry name" value="PRK05254.1-5"/>
    <property type="match status" value="1"/>
</dbReference>
<dbReference type="InterPro" id="IPR036895">
    <property type="entry name" value="Uracil-DNA_glycosylase-like_sf"/>
</dbReference>
<dbReference type="InterPro" id="IPR018085">
    <property type="entry name" value="Ura-DNA_Glyclase_AS"/>
</dbReference>
<comment type="caution">
    <text evidence="13">The sequence shown here is derived from an EMBL/GenBank/DDBJ whole genome shotgun (WGS) entry which is preliminary data.</text>
</comment>
<dbReference type="FunFam" id="3.40.470.10:FF:000001">
    <property type="entry name" value="Uracil-DNA glycosylase"/>
    <property type="match status" value="1"/>
</dbReference>
<feature type="active site" description="Proton acceptor" evidence="9 10">
    <location>
        <position position="65"/>
    </location>
</feature>
<dbReference type="CDD" id="cd10027">
    <property type="entry name" value="UDG-F1-like"/>
    <property type="match status" value="1"/>
</dbReference>
<name>A0A233V4X3_FINMA</name>
<dbReference type="Proteomes" id="UP000215413">
    <property type="component" value="Unassembled WGS sequence"/>
</dbReference>
<dbReference type="PANTHER" id="PTHR11264:SF0">
    <property type="entry name" value="URACIL-DNA GLYCOSYLASE"/>
    <property type="match status" value="1"/>
</dbReference>
<evidence type="ECO:0000256" key="7">
    <source>
        <dbReference type="ARBA" id="ARBA00022801"/>
    </source>
</evidence>
<evidence type="ECO:0000256" key="9">
    <source>
        <dbReference type="HAMAP-Rule" id="MF_00148"/>
    </source>
</evidence>
<dbReference type="GO" id="GO:0005737">
    <property type="term" value="C:cytoplasm"/>
    <property type="evidence" value="ECO:0007669"/>
    <property type="project" value="UniProtKB-SubCell"/>
</dbReference>
<keyword evidence="6 9" id="KW-0227">DNA damage</keyword>
<dbReference type="NCBIfam" id="NF003591">
    <property type="entry name" value="PRK05254.1-4"/>
    <property type="match status" value="1"/>
</dbReference>
<dbReference type="InterPro" id="IPR002043">
    <property type="entry name" value="UDG_fam1"/>
</dbReference>
<dbReference type="SMART" id="SM00986">
    <property type="entry name" value="UDG"/>
    <property type="match status" value="1"/>
</dbReference>
<organism evidence="13 14">
    <name type="scientific">Finegoldia magna</name>
    <name type="common">Peptostreptococcus magnus</name>
    <dbReference type="NCBI Taxonomy" id="1260"/>
    <lineage>
        <taxon>Bacteria</taxon>
        <taxon>Bacillati</taxon>
        <taxon>Bacillota</taxon>
        <taxon>Tissierellia</taxon>
        <taxon>Tissierellales</taxon>
        <taxon>Peptoniphilaceae</taxon>
        <taxon>Finegoldia</taxon>
    </lineage>
</organism>
<evidence type="ECO:0000256" key="5">
    <source>
        <dbReference type="ARBA" id="ARBA00018429"/>
    </source>
</evidence>
<dbReference type="RefSeq" id="WP_094205569.1">
    <property type="nucleotide sequence ID" value="NZ_NDYC01000019.1"/>
</dbReference>
<evidence type="ECO:0000256" key="2">
    <source>
        <dbReference type="ARBA" id="ARBA00002631"/>
    </source>
</evidence>
<comment type="function">
    <text evidence="2 9 11">Excises uracil residues from the DNA which can arise as a result of misincorporation of dUMP residues by DNA polymerase or due to deamination of cytosine.</text>
</comment>
<gene>
    <name evidence="9" type="primary">ung</name>
    <name evidence="13" type="ORF">B9N49_03675</name>
</gene>
<evidence type="ECO:0000313" key="13">
    <source>
        <dbReference type="EMBL" id="OXZ27439.1"/>
    </source>
</evidence>
<evidence type="ECO:0000256" key="4">
    <source>
        <dbReference type="ARBA" id="ARBA00012030"/>
    </source>
</evidence>
<dbReference type="NCBIfam" id="NF003588">
    <property type="entry name" value="PRK05254.1-1"/>
    <property type="match status" value="1"/>
</dbReference>
<dbReference type="PROSITE" id="PS00130">
    <property type="entry name" value="U_DNA_GLYCOSYLASE"/>
    <property type="match status" value="1"/>
</dbReference>
<feature type="domain" description="Uracil-DNA glycosylase-like" evidence="12">
    <location>
        <begin position="50"/>
        <end position="210"/>
    </location>
</feature>
<sequence>MSVSIGNSWDDLLKDEWDKDYYKKIREVLIHDYQNYRVYPDMNYIFEALKLVPFEDCKVVILGQDPYHNPNQAHGLSFSVKPNVKTPPSLINIYKELQNEFGYPIPNNGYLMKWAKQGVLLLNTSLTVIENKPNSHSKIGWQILTDKIIELLGNSDRPIVFILWGNNARMKKDLIKSKNAIILESPHPSPFSANRGFFGCNHFIKTNDYLKDNGLEPIDWKIENI</sequence>
<dbReference type="NCBIfam" id="NF003589">
    <property type="entry name" value="PRK05254.1-2"/>
    <property type="match status" value="1"/>
</dbReference>
<dbReference type="EC" id="3.2.2.27" evidence="4 9"/>
<dbReference type="Gene3D" id="3.40.470.10">
    <property type="entry name" value="Uracil-DNA glycosylase-like domain"/>
    <property type="match status" value="1"/>
</dbReference>
<keyword evidence="9" id="KW-0963">Cytoplasm</keyword>
<evidence type="ECO:0000256" key="1">
    <source>
        <dbReference type="ARBA" id="ARBA00001400"/>
    </source>
</evidence>
<dbReference type="NCBIfam" id="TIGR00628">
    <property type="entry name" value="ung"/>
    <property type="match status" value="1"/>
</dbReference>
<dbReference type="InterPro" id="IPR005122">
    <property type="entry name" value="Uracil-DNA_glycosylase-like"/>
</dbReference>
<proteinExistence type="inferred from homology"/>
<reference evidence="14" key="1">
    <citation type="submission" date="2017-04" db="EMBL/GenBank/DDBJ databases">
        <title>Finegoldia magna isolated from orthopedic joint implant-associated infections.</title>
        <authorList>
            <person name="Bjorklund S."/>
            <person name="Bruggemann H."/>
            <person name="Jensen A."/>
            <person name="Hellmark B."/>
            <person name="Soderquist B."/>
        </authorList>
    </citation>
    <scope>NUCLEOTIDE SEQUENCE [LARGE SCALE GENOMIC DNA]</scope>
    <source>
        <strain evidence="14">CCUG 54800</strain>
    </source>
</reference>
<evidence type="ECO:0000256" key="11">
    <source>
        <dbReference type="RuleBase" id="RU003780"/>
    </source>
</evidence>
<dbReference type="SUPFAM" id="SSF52141">
    <property type="entry name" value="Uracil-DNA glycosylase-like"/>
    <property type="match status" value="1"/>
</dbReference>
<dbReference type="AlphaFoldDB" id="A0A233V4X3"/>
<evidence type="ECO:0000256" key="3">
    <source>
        <dbReference type="ARBA" id="ARBA00008184"/>
    </source>
</evidence>
<comment type="similarity">
    <text evidence="3 9 11">Belongs to the uracil-DNA glycosylase (UDG) superfamily. UNG family.</text>
</comment>
<dbReference type="PANTHER" id="PTHR11264">
    <property type="entry name" value="URACIL-DNA GLYCOSYLASE"/>
    <property type="match status" value="1"/>
</dbReference>
<keyword evidence="7 9" id="KW-0378">Hydrolase</keyword>
<accession>A0A233V4X3</accession>
<dbReference type="HAMAP" id="MF_00148">
    <property type="entry name" value="UDG"/>
    <property type="match status" value="1"/>
</dbReference>
<dbReference type="EMBL" id="NDYC01000019">
    <property type="protein sequence ID" value="OXZ27439.1"/>
    <property type="molecule type" value="Genomic_DNA"/>
</dbReference>
<evidence type="ECO:0000256" key="6">
    <source>
        <dbReference type="ARBA" id="ARBA00022763"/>
    </source>
</evidence>
<comment type="catalytic activity">
    <reaction evidence="1 9 11">
        <text>Hydrolyzes single-stranded DNA or mismatched double-stranded DNA and polynucleotides, releasing free uracil.</text>
        <dbReference type="EC" id="3.2.2.27"/>
    </reaction>
</comment>
<keyword evidence="8 9" id="KW-0234">DNA repair</keyword>
<dbReference type="Pfam" id="PF03167">
    <property type="entry name" value="UDG"/>
    <property type="match status" value="1"/>
</dbReference>
<evidence type="ECO:0000256" key="10">
    <source>
        <dbReference type="PROSITE-ProRule" id="PRU10072"/>
    </source>
</evidence>
<evidence type="ECO:0000256" key="8">
    <source>
        <dbReference type="ARBA" id="ARBA00023204"/>
    </source>
</evidence>
<dbReference type="GO" id="GO:0097510">
    <property type="term" value="P:base-excision repair, AP site formation via deaminated base removal"/>
    <property type="evidence" value="ECO:0007669"/>
    <property type="project" value="TreeGrafter"/>
</dbReference>